<dbReference type="PANTHER" id="PTHR44259:SF114">
    <property type="entry name" value="OS06G0707300 PROTEIN"/>
    <property type="match status" value="1"/>
</dbReference>
<name>A0A835IIU7_9MAGN</name>
<dbReference type="Proteomes" id="UP000631114">
    <property type="component" value="Unassembled WGS sequence"/>
</dbReference>
<dbReference type="OrthoDB" id="642536at2759"/>
<feature type="domain" description="KIB1-4 beta-propeller" evidence="1">
    <location>
        <begin position="72"/>
        <end position="342"/>
    </location>
</feature>
<proteinExistence type="predicted"/>
<keyword evidence="3" id="KW-1185">Reference proteome</keyword>
<organism evidence="2 3">
    <name type="scientific">Coptis chinensis</name>
    <dbReference type="NCBI Taxonomy" id="261450"/>
    <lineage>
        <taxon>Eukaryota</taxon>
        <taxon>Viridiplantae</taxon>
        <taxon>Streptophyta</taxon>
        <taxon>Embryophyta</taxon>
        <taxon>Tracheophyta</taxon>
        <taxon>Spermatophyta</taxon>
        <taxon>Magnoliopsida</taxon>
        <taxon>Ranunculales</taxon>
        <taxon>Ranunculaceae</taxon>
        <taxon>Coptidoideae</taxon>
        <taxon>Coptis</taxon>
    </lineage>
</organism>
<protein>
    <recommendedName>
        <fullName evidence="1">KIB1-4 beta-propeller domain-containing protein</fullName>
    </recommendedName>
</protein>
<dbReference type="Pfam" id="PF03478">
    <property type="entry name" value="Beta-prop_KIB1-4"/>
    <property type="match status" value="1"/>
</dbReference>
<evidence type="ECO:0000313" key="3">
    <source>
        <dbReference type="Proteomes" id="UP000631114"/>
    </source>
</evidence>
<dbReference type="PANTHER" id="PTHR44259">
    <property type="entry name" value="OS07G0183000 PROTEIN-RELATED"/>
    <property type="match status" value="1"/>
</dbReference>
<evidence type="ECO:0000259" key="1">
    <source>
        <dbReference type="Pfam" id="PF03478"/>
    </source>
</evidence>
<dbReference type="InterPro" id="IPR005174">
    <property type="entry name" value="KIB1-4_b-propeller"/>
</dbReference>
<dbReference type="AlphaFoldDB" id="A0A835IIU7"/>
<comment type="caution">
    <text evidence="2">The sequence shown here is derived from an EMBL/GenBank/DDBJ whole genome shotgun (WGS) entry which is preliminary data.</text>
</comment>
<accession>A0A835IIU7</accession>
<dbReference type="InterPro" id="IPR050942">
    <property type="entry name" value="F-box_BR-signaling"/>
</dbReference>
<dbReference type="EMBL" id="JADFTS010000003">
    <property type="protein sequence ID" value="KAF9616483.1"/>
    <property type="molecule type" value="Genomic_DNA"/>
</dbReference>
<evidence type="ECO:0000313" key="2">
    <source>
        <dbReference type="EMBL" id="KAF9616483.1"/>
    </source>
</evidence>
<reference evidence="2 3" key="1">
    <citation type="submission" date="2020-10" db="EMBL/GenBank/DDBJ databases">
        <title>The Coptis chinensis genome and diversification of protoberbering-type alkaloids.</title>
        <authorList>
            <person name="Wang B."/>
            <person name="Shu S."/>
            <person name="Song C."/>
            <person name="Liu Y."/>
        </authorList>
    </citation>
    <scope>NUCLEOTIDE SEQUENCE [LARGE SCALE GENOMIC DNA]</scope>
    <source>
        <strain evidence="2">HL-2020</strain>
        <tissue evidence="2">Leaf</tissue>
    </source>
</reference>
<sequence length="372" mass="42607">MDSIPVDIIEVIGKRLDDIDDHVRFGAVCKTWRSLKIGYKKSYTPWLMLPERDENNSDGEQVHNNNRKFVCLSSGKTFNVYLPECQGSRCFGSPFGWLLTVGLDLNIHLLNPLTRVQLSLPPQRTFPFQSEYYIEPSHLRKIAVFKFVMSSSMPDSENDCIVMVICSQFNSLAFARPGDETWTIIDSPPQQAHSDILFFNGRFYAIHAGGILRICEINEPVPKTIDFLPPPDDIELSDRFYLVEISGHLHLVARGLDQDQNAPEDTGRYVTDWFEVYKLDFDAKKWIVLSDFGDYSIFIGTNSSFAISTSEYPGFKANYIYFTDDHEECYEYGGGHNMGFYDFDNQKFGSFYVGEDIISFFCPPLFFRPSLG</sequence>
<gene>
    <name evidence="2" type="ORF">IFM89_029780</name>
</gene>